<dbReference type="CDD" id="cd15800">
    <property type="entry name" value="PMEI-like_2"/>
    <property type="match status" value="1"/>
</dbReference>
<dbReference type="Pfam" id="PF04043">
    <property type="entry name" value="PMEI"/>
    <property type="match status" value="1"/>
</dbReference>
<keyword evidence="1 4" id="KW-0732">Signal</keyword>
<keyword evidence="7" id="KW-1185">Reference proteome</keyword>
<organism evidence="6 7">
    <name type="scientific">Quillaja saponaria</name>
    <name type="common">Soap bark tree</name>
    <dbReference type="NCBI Taxonomy" id="32244"/>
    <lineage>
        <taxon>Eukaryota</taxon>
        <taxon>Viridiplantae</taxon>
        <taxon>Streptophyta</taxon>
        <taxon>Embryophyta</taxon>
        <taxon>Tracheophyta</taxon>
        <taxon>Spermatophyta</taxon>
        <taxon>Magnoliopsida</taxon>
        <taxon>eudicotyledons</taxon>
        <taxon>Gunneridae</taxon>
        <taxon>Pentapetalae</taxon>
        <taxon>rosids</taxon>
        <taxon>fabids</taxon>
        <taxon>Fabales</taxon>
        <taxon>Quillajaceae</taxon>
        <taxon>Quillaja</taxon>
    </lineage>
</organism>
<dbReference type="SMART" id="SM00856">
    <property type="entry name" value="PMEI"/>
    <property type="match status" value="1"/>
</dbReference>
<dbReference type="KEGG" id="qsa:O6P43_003669"/>
<dbReference type="Gene3D" id="1.20.140.40">
    <property type="entry name" value="Invertase/pectin methylesterase inhibitor family protein"/>
    <property type="match status" value="1"/>
</dbReference>
<feature type="chain" id="PRO_5042034702" evidence="4">
    <location>
        <begin position="28"/>
        <end position="292"/>
    </location>
</feature>
<dbReference type="Proteomes" id="UP001163823">
    <property type="component" value="Chromosome 2"/>
</dbReference>
<comment type="similarity">
    <text evidence="2">Belongs to the PMEI family.</text>
</comment>
<feature type="signal peptide" evidence="4">
    <location>
        <begin position="1"/>
        <end position="27"/>
    </location>
</feature>
<proteinExistence type="inferred from homology"/>
<dbReference type="GO" id="GO:0004857">
    <property type="term" value="F:enzyme inhibitor activity"/>
    <property type="evidence" value="ECO:0007669"/>
    <property type="project" value="InterPro"/>
</dbReference>
<evidence type="ECO:0000259" key="5">
    <source>
        <dbReference type="SMART" id="SM00856"/>
    </source>
</evidence>
<evidence type="ECO:0000256" key="1">
    <source>
        <dbReference type="ARBA" id="ARBA00022729"/>
    </source>
</evidence>
<evidence type="ECO:0000313" key="6">
    <source>
        <dbReference type="EMBL" id="KAJ7980386.1"/>
    </source>
</evidence>
<accession>A0AAD7QGG2</accession>
<feature type="compositionally biased region" description="Low complexity" evidence="3">
    <location>
        <begin position="60"/>
        <end position="78"/>
    </location>
</feature>
<evidence type="ECO:0000313" key="7">
    <source>
        <dbReference type="Proteomes" id="UP001163823"/>
    </source>
</evidence>
<feature type="domain" description="Pectinesterase inhibitor" evidence="5">
    <location>
        <begin position="141"/>
        <end position="287"/>
    </location>
</feature>
<dbReference type="InterPro" id="IPR035513">
    <property type="entry name" value="Invertase/methylesterase_inhib"/>
</dbReference>
<sequence length="292" mass="31539">MKLYDNQILRFITSFFYLLIFFHPAQALCVPRNCSHVIESKGSSAPKEVPPQTHSTETNPSLSSSQQTQSFFPSSSKSVPDQASHKIVETPTSLNNVPDTNKPSLISSVAGRVTDMLKQGPQNGDLFPTMTQLNSAPTPTTTNPDLKKICDTTDYPDICLNTISPLVPGKTDALSVLHVAIKAAVEHVKLAQTAATKLSTLTTTADTRSSSSASGIKECKDTYNDALDNFQSAMDAIQRHDIGTINTMLSAAVTDFSQCEDAFQGLNSPLLDIDDKLHKMTSNCLAIASLMK</sequence>
<protein>
    <submittedName>
        <fullName evidence="6">Pectinesterase inhibitor-like</fullName>
    </submittedName>
</protein>
<dbReference type="AlphaFoldDB" id="A0AAD7QGG2"/>
<dbReference type="PANTHER" id="PTHR31080">
    <property type="entry name" value="PECTINESTERASE INHIBITOR-LIKE"/>
    <property type="match status" value="1"/>
</dbReference>
<evidence type="ECO:0000256" key="3">
    <source>
        <dbReference type="SAM" id="MobiDB-lite"/>
    </source>
</evidence>
<dbReference type="InterPro" id="IPR051955">
    <property type="entry name" value="PME_Inhibitor"/>
</dbReference>
<dbReference type="PANTHER" id="PTHR31080:SF68">
    <property type="entry name" value="PLANT INVERTASE_PECTIN METHYLESTERASE INHIBITOR SUPERFAMILY PROTEIN"/>
    <property type="match status" value="1"/>
</dbReference>
<comment type="caution">
    <text evidence="6">The sequence shown here is derived from an EMBL/GenBank/DDBJ whole genome shotgun (WGS) entry which is preliminary data.</text>
</comment>
<evidence type="ECO:0000256" key="2">
    <source>
        <dbReference type="ARBA" id="ARBA00038471"/>
    </source>
</evidence>
<dbReference type="SUPFAM" id="SSF101148">
    <property type="entry name" value="Plant invertase/pectin methylesterase inhibitor"/>
    <property type="match status" value="1"/>
</dbReference>
<feature type="compositionally biased region" description="Polar residues" evidence="3">
    <location>
        <begin position="90"/>
        <end position="105"/>
    </location>
</feature>
<dbReference type="NCBIfam" id="TIGR01614">
    <property type="entry name" value="PME_inhib"/>
    <property type="match status" value="1"/>
</dbReference>
<feature type="region of interest" description="Disordered" evidence="3">
    <location>
        <begin position="40"/>
        <end position="105"/>
    </location>
</feature>
<reference evidence="6" key="1">
    <citation type="journal article" date="2023" name="Science">
        <title>Elucidation of the pathway for biosynthesis of saponin adjuvants from the soapbark tree.</title>
        <authorList>
            <person name="Reed J."/>
            <person name="Orme A."/>
            <person name="El-Demerdash A."/>
            <person name="Owen C."/>
            <person name="Martin L.B.B."/>
            <person name="Misra R.C."/>
            <person name="Kikuchi S."/>
            <person name="Rejzek M."/>
            <person name="Martin A.C."/>
            <person name="Harkess A."/>
            <person name="Leebens-Mack J."/>
            <person name="Louveau T."/>
            <person name="Stephenson M.J."/>
            <person name="Osbourn A."/>
        </authorList>
    </citation>
    <scope>NUCLEOTIDE SEQUENCE</scope>
    <source>
        <strain evidence="6">S10</strain>
    </source>
</reference>
<gene>
    <name evidence="6" type="ORF">O6P43_003669</name>
</gene>
<evidence type="ECO:0000256" key="4">
    <source>
        <dbReference type="SAM" id="SignalP"/>
    </source>
</evidence>
<dbReference type="EMBL" id="JARAOO010000002">
    <property type="protein sequence ID" value="KAJ7980386.1"/>
    <property type="molecule type" value="Genomic_DNA"/>
</dbReference>
<name>A0AAD7QGG2_QUISA</name>
<dbReference type="InterPro" id="IPR006501">
    <property type="entry name" value="Pectinesterase_inhib_dom"/>
</dbReference>